<evidence type="ECO:0000259" key="2">
    <source>
        <dbReference type="Pfam" id="PF25470"/>
    </source>
</evidence>
<keyword evidence="4" id="KW-1185">Reference proteome</keyword>
<evidence type="ECO:0000313" key="4">
    <source>
        <dbReference type="Proteomes" id="UP000188181"/>
    </source>
</evidence>
<accession>A0A1Q2MIB9</accession>
<proteinExistence type="predicted"/>
<name>A0A1Q2MIB9_9BACT</name>
<dbReference type="EMBL" id="CP019646">
    <property type="protein sequence ID" value="AQQ72268.1"/>
    <property type="molecule type" value="Genomic_DNA"/>
</dbReference>
<reference evidence="4" key="1">
    <citation type="submission" date="2017-02" db="EMBL/GenBank/DDBJ databases">
        <title>Comparative genomics and description of representatives of a novel lineage of planctomycetes thriving in anoxic sediments.</title>
        <authorList>
            <person name="Spring S."/>
            <person name="Bunk B."/>
            <person name="Sproer C."/>
        </authorList>
    </citation>
    <scope>NUCLEOTIDE SEQUENCE [LARGE SCALE GENOMIC DNA]</scope>
    <source>
        <strain evidence="4">SM-Chi-D1</strain>
    </source>
</reference>
<evidence type="ECO:0000256" key="1">
    <source>
        <dbReference type="SAM" id="SignalP"/>
    </source>
</evidence>
<protein>
    <recommendedName>
        <fullName evidence="2">DUF7901 domain-containing protein</fullName>
    </recommendedName>
</protein>
<dbReference type="Proteomes" id="UP000188181">
    <property type="component" value="Chromosome"/>
</dbReference>
<feature type="signal peptide" evidence="1">
    <location>
        <begin position="1"/>
        <end position="19"/>
    </location>
</feature>
<sequence>MKNLLFISLITFFVFAVSADWDEGDGHKMHWPQEPKPQGLDVEFAMTMLADDWQCTWTGPVDDIHFWVSWKENLIQPINQISVTIFSDIPADPQDPTTYSMPGQSLWDADFDFALGQFERRPMLPDEQGWFVAPTDPTQPGTVIPWQAGDHEEWEQINITKISDLMQPFNQEEGTIYWLGLEIFTEDLSGVLQPTPFVGWKETDRNWNDDAVWMNIDPPDGYPDLYWTELVNPELGTSIDLAFVITPEPATIALLAIGGLFIRKR</sequence>
<dbReference type="InterPro" id="IPR013424">
    <property type="entry name" value="Ice-binding_C"/>
</dbReference>
<dbReference type="KEGG" id="pbas:SMSP2_02650"/>
<dbReference type="AlphaFoldDB" id="A0A1Q2MIB9"/>
<dbReference type="Pfam" id="PF25470">
    <property type="entry name" value="DUF7901"/>
    <property type="match status" value="1"/>
</dbReference>
<evidence type="ECO:0000313" key="3">
    <source>
        <dbReference type="EMBL" id="AQQ72268.1"/>
    </source>
</evidence>
<gene>
    <name evidence="3" type="ORF">SMSP2_02650</name>
</gene>
<dbReference type="NCBIfam" id="TIGR02595">
    <property type="entry name" value="PEP_CTERM"/>
    <property type="match status" value="1"/>
</dbReference>
<feature type="domain" description="DUF7901" evidence="2">
    <location>
        <begin position="29"/>
        <end position="246"/>
    </location>
</feature>
<dbReference type="InterPro" id="IPR057223">
    <property type="entry name" value="DUF7901"/>
</dbReference>
<keyword evidence="1" id="KW-0732">Signal</keyword>
<organism evidence="3 4">
    <name type="scientific">Limihaloglobus sulfuriphilus</name>
    <dbReference type="NCBI Taxonomy" id="1851148"/>
    <lineage>
        <taxon>Bacteria</taxon>
        <taxon>Pseudomonadati</taxon>
        <taxon>Planctomycetota</taxon>
        <taxon>Phycisphaerae</taxon>
        <taxon>Sedimentisphaerales</taxon>
        <taxon>Sedimentisphaeraceae</taxon>
        <taxon>Limihaloglobus</taxon>
    </lineage>
</organism>
<feature type="chain" id="PRO_5013201996" description="DUF7901 domain-containing protein" evidence="1">
    <location>
        <begin position="20"/>
        <end position="265"/>
    </location>
</feature>